<keyword evidence="9" id="KW-1185">Reference proteome</keyword>
<feature type="transmembrane region" description="Helical" evidence="6">
    <location>
        <begin position="395"/>
        <end position="416"/>
    </location>
</feature>
<feature type="domain" description="Major facilitator superfamily (MFS) profile" evidence="7">
    <location>
        <begin position="68"/>
        <end position="489"/>
    </location>
</feature>
<dbReference type="PANTHER" id="PTHR43791">
    <property type="entry name" value="PERMEASE-RELATED"/>
    <property type="match status" value="1"/>
</dbReference>
<feature type="transmembrane region" description="Helical" evidence="6">
    <location>
        <begin position="428"/>
        <end position="449"/>
    </location>
</feature>
<feature type="transmembrane region" description="Helical" evidence="6">
    <location>
        <begin position="305"/>
        <end position="325"/>
    </location>
</feature>
<evidence type="ECO:0000313" key="9">
    <source>
        <dbReference type="Proteomes" id="UP000054481"/>
    </source>
</evidence>
<evidence type="ECO:0000313" key="8">
    <source>
        <dbReference type="EMBL" id="KJZ73171.1"/>
    </source>
</evidence>
<dbReference type="Gene3D" id="1.20.1250.20">
    <property type="entry name" value="MFS general substrate transporter like domains"/>
    <property type="match status" value="2"/>
</dbReference>
<dbReference type="PANTHER" id="PTHR43791:SF92">
    <property type="entry name" value="AGL026WP"/>
    <property type="match status" value="1"/>
</dbReference>
<dbReference type="InterPro" id="IPR036259">
    <property type="entry name" value="MFS_trans_sf"/>
</dbReference>
<dbReference type="SUPFAM" id="SSF103473">
    <property type="entry name" value="MFS general substrate transporter"/>
    <property type="match status" value="1"/>
</dbReference>
<proteinExistence type="predicted"/>
<feature type="transmembrane region" description="Helical" evidence="6">
    <location>
        <begin position="371"/>
        <end position="389"/>
    </location>
</feature>
<feature type="transmembrane region" description="Helical" evidence="6">
    <location>
        <begin position="163"/>
        <end position="185"/>
    </location>
</feature>
<dbReference type="Proteomes" id="UP000054481">
    <property type="component" value="Unassembled WGS sequence"/>
</dbReference>
<comment type="subcellular location">
    <subcellularLocation>
        <location evidence="1">Membrane</location>
        <topology evidence="1">Multi-pass membrane protein</topology>
    </subcellularLocation>
</comment>
<dbReference type="FunFam" id="1.20.1250.20:FF:000057">
    <property type="entry name" value="MFS general substrate transporter"/>
    <property type="match status" value="1"/>
</dbReference>
<dbReference type="AlphaFoldDB" id="A0A0F7ZHV5"/>
<dbReference type="GO" id="GO:0016020">
    <property type="term" value="C:membrane"/>
    <property type="evidence" value="ECO:0007669"/>
    <property type="project" value="UniProtKB-SubCell"/>
</dbReference>
<evidence type="ECO:0000256" key="2">
    <source>
        <dbReference type="ARBA" id="ARBA00022448"/>
    </source>
</evidence>
<dbReference type="Pfam" id="PF07690">
    <property type="entry name" value="MFS_1"/>
    <property type="match status" value="1"/>
</dbReference>
<evidence type="ECO:0000256" key="6">
    <source>
        <dbReference type="SAM" id="Phobius"/>
    </source>
</evidence>
<keyword evidence="3 6" id="KW-0812">Transmembrane</keyword>
<dbReference type="GO" id="GO:0022857">
    <property type="term" value="F:transmembrane transporter activity"/>
    <property type="evidence" value="ECO:0007669"/>
    <property type="project" value="InterPro"/>
</dbReference>
<dbReference type="FunFam" id="1.20.1250.20:FF:000013">
    <property type="entry name" value="MFS general substrate transporter"/>
    <property type="match status" value="1"/>
</dbReference>
<sequence length="515" mass="56204">MASVDQHIVMDSPKGHVIIDMHEIKSLDSNDTGDGPRLLEPPEIIRNMSAQERVDLEKSLLKKIDLRLLPMIMVMYILNYIDRANIAAARFAGIEQDLNLDEGGTQFETAVSVLYVGYILMQIPSNLMLNKIGKPGKYLPICMAIWGTISAATAGSHSFGSLLVGRFFLGFVEAAYFPGCLYYLSCWYTRKELSLRTAYFFVGALLAGAFSGLISAGITNGMDGARGLRAWRWLFLIEGVVTIAVAAAAFFVLPDFPRTTTWLDDREVAMAGWRLQEDIGQDDWDSGEKQKFWHGLTLAIRDEKVWILLVLIFGNMSAGSVANFFPTVVSTLRYGRVETLLLTVPPYVLAVIVSLVNAWHADRTGERCLHITLPLSVAIASYLVAAVATHPAARYASMMLMLPGLYSGLTTALAWVSNTLPRPPAKRAAALALINAAGSSSSIYTPFLYPQSAAPRFVKAFVHNSAMASMAIIAAVTLRIMLVRLNKKLERGETVKGAVNAIPGAAAGSGFRFLV</sequence>
<feature type="transmembrane region" description="Helical" evidence="6">
    <location>
        <begin position="461"/>
        <end position="482"/>
    </location>
</feature>
<dbReference type="EMBL" id="KQ030537">
    <property type="protein sequence ID" value="KJZ73171.1"/>
    <property type="molecule type" value="Genomic_DNA"/>
</dbReference>
<organism evidence="8 9">
    <name type="scientific">Hirsutella minnesotensis 3608</name>
    <dbReference type="NCBI Taxonomy" id="1043627"/>
    <lineage>
        <taxon>Eukaryota</taxon>
        <taxon>Fungi</taxon>
        <taxon>Dikarya</taxon>
        <taxon>Ascomycota</taxon>
        <taxon>Pezizomycotina</taxon>
        <taxon>Sordariomycetes</taxon>
        <taxon>Hypocreomycetidae</taxon>
        <taxon>Hypocreales</taxon>
        <taxon>Ophiocordycipitaceae</taxon>
        <taxon>Hirsutella</taxon>
    </lineage>
</organism>
<evidence type="ECO:0000256" key="1">
    <source>
        <dbReference type="ARBA" id="ARBA00004141"/>
    </source>
</evidence>
<reference evidence="8 9" key="1">
    <citation type="journal article" date="2014" name="Genome Biol. Evol.">
        <title>Comparative genomics and transcriptomics analyses reveal divergent lifestyle features of nematode endoparasitic fungus Hirsutella minnesotensis.</title>
        <authorList>
            <person name="Lai Y."/>
            <person name="Liu K."/>
            <person name="Zhang X."/>
            <person name="Zhang X."/>
            <person name="Li K."/>
            <person name="Wang N."/>
            <person name="Shu C."/>
            <person name="Wu Y."/>
            <person name="Wang C."/>
            <person name="Bushley K.E."/>
            <person name="Xiang M."/>
            <person name="Liu X."/>
        </authorList>
    </citation>
    <scope>NUCLEOTIDE SEQUENCE [LARGE SCALE GENOMIC DNA]</scope>
    <source>
        <strain evidence="8 9">3608</strain>
    </source>
</reference>
<dbReference type="PROSITE" id="PS50850">
    <property type="entry name" value="MFS"/>
    <property type="match status" value="1"/>
</dbReference>
<evidence type="ECO:0000256" key="3">
    <source>
        <dbReference type="ARBA" id="ARBA00022692"/>
    </source>
</evidence>
<evidence type="ECO:0000256" key="5">
    <source>
        <dbReference type="ARBA" id="ARBA00023136"/>
    </source>
</evidence>
<feature type="transmembrane region" description="Helical" evidence="6">
    <location>
        <begin position="138"/>
        <end position="157"/>
    </location>
</feature>
<accession>A0A0F7ZHV5</accession>
<keyword evidence="4 6" id="KW-1133">Transmembrane helix</keyword>
<dbReference type="InterPro" id="IPR020846">
    <property type="entry name" value="MFS_dom"/>
</dbReference>
<dbReference type="InterPro" id="IPR011701">
    <property type="entry name" value="MFS"/>
</dbReference>
<name>A0A0F7ZHV5_9HYPO</name>
<feature type="transmembrane region" description="Helical" evidence="6">
    <location>
        <begin position="197"/>
        <end position="218"/>
    </location>
</feature>
<keyword evidence="5 6" id="KW-0472">Membrane</keyword>
<evidence type="ECO:0000256" key="4">
    <source>
        <dbReference type="ARBA" id="ARBA00022989"/>
    </source>
</evidence>
<gene>
    <name evidence="8" type="ORF">HIM_07368</name>
</gene>
<keyword evidence="2" id="KW-0813">Transport</keyword>
<evidence type="ECO:0000259" key="7">
    <source>
        <dbReference type="PROSITE" id="PS50850"/>
    </source>
</evidence>
<feature type="transmembrane region" description="Helical" evidence="6">
    <location>
        <begin position="340"/>
        <end position="359"/>
    </location>
</feature>
<feature type="transmembrane region" description="Helical" evidence="6">
    <location>
        <begin position="230"/>
        <end position="253"/>
    </location>
</feature>
<protein>
    <recommendedName>
        <fullName evidence="7">Major facilitator superfamily (MFS) profile domain-containing protein</fullName>
    </recommendedName>
</protein>
<dbReference type="OrthoDB" id="2250022at2759"/>